<feature type="region of interest" description="Disordered" evidence="1">
    <location>
        <begin position="1"/>
        <end position="28"/>
    </location>
</feature>
<proteinExistence type="predicted"/>
<dbReference type="EMBL" id="CP144914">
    <property type="protein sequence ID" value="WWD79121.1"/>
    <property type="molecule type" value="Genomic_DNA"/>
</dbReference>
<dbReference type="Proteomes" id="UP000321816">
    <property type="component" value="Chromosome"/>
</dbReference>
<reference evidence="2 3" key="1">
    <citation type="submission" date="2024-01" db="EMBL/GenBank/DDBJ databases">
        <title>Complete Genome Sequence of Alkalicoccus halolimnae BZ-SZ-XJ29T, a Moderately Halophilic Bacterium Isolated from a Salt Lake.</title>
        <authorList>
            <person name="Zhao B."/>
        </authorList>
    </citation>
    <scope>NUCLEOTIDE SEQUENCE [LARGE SCALE GENOMIC DNA]</scope>
    <source>
        <strain evidence="2 3">BZ-SZ-XJ29</strain>
    </source>
</reference>
<sequence length="41" mass="4586">MNKGKETTLSSPHSNPPKRYRNAGTKKDIAEMKDNLLSKAK</sequence>
<accession>A0AAJ8N270</accession>
<evidence type="ECO:0000256" key="1">
    <source>
        <dbReference type="SAM" id="MobiDB-lite"/>
    </source>
</evidence>
<name>A0AAJ8N270_9BACI</name>
<organism evidence="2 3">
    <name type="scientific">Alkalicoccus halolimnae</name>
    <dbReference type="NCBI Taxonomy" id="1667239"/>
    <lineage>
        <taxon>Bacteria</taxon>
        <taxon>Bacillati</taxon>
        <taxon>Bacillota</taxon>
        <taxon>Bacilli</taxon>
        <taxon>Bacillales</taxon>
        <taxon>Bacillaceae</taxon>
        <taxon>Alkalicoccus</taxon>
    </lineage>
</organism>
<dbReference type="RefSeq" id="WP_281285226.1">
    <property type="nucleotide sequence ID" value="NZ_CP144914.1"/>
</dbReference>
<protein>
    <submittedName>
        <fullName evidence="2">Uncharacterized protein</fullName>
    </submittedName>
</protein>
<evidence type="ECO:0000313" key="2">
    <source>
        <dbReference type="EMBL" id="WWD79121.1"/>
    </source>
</evidence>
<keyword evidence="3" id="KW-1185">Reference proteome</keyword>
<dbReference type="AlphaFoldDB" id="A0AAJ8N270"/>
<evidence type="ECO:0000313" key="3">
    <source>
        <dbReference type="Proteomes" id="UP000321816"/>
    </source>
</evidence>
<gene>
    <name evidence="2" type="ORF">FTX54_011905</name>
</gene>
<dbReference type="KEGG" id="ahal:FTX54_011905"/>